<dbReference type="Pfam" id="PF00481">
    <property type="entry name" value="PP2C"/>
    <property type="match status" value="1"/>
</dbReference>
<dbReference type="InterPro" id="IPR015655">
    <property type="entry name" value="PP2C"/>
</dbReference>
<dbReference type="PROSITE" id="PS01032">
    <property type="entry name" value="PPM_1"/>
    <property type="match status" value="1"/>
</dbReference>
<keyword evidence="7" id="KW-0597">Phosphoprotein</keyword>
<keyword evidence="15" id="KW-0449">Lipoprotein</keyword>
<evidence type="ECO:0000256" key="13">
    <source>
        <dbReference type="ARBA" id="ARBA00023136"/>
    </source>
</evidence>
<evidence type="ECO:0000256" key="16">
    <source>
        <dbReference type="RuleBase" id="RU003465"/>
    </source>
</evidence>
<evidence type="ECO:0000256" key="4">
    <source>
        <dbReference type="ARBA" id="ARBA00004635"/>
    </source>
</evidence>
<comment type="similarity">
    <text evidence="5 16">Belongs to the PP2C family.</text>
</comment>
<dbReference type="Proteomes" id="UP000494165">
    <property type="component" value="Unassembled WGS sequence"/>
</dbReference>
<dbReference type="Gene3D" id="3.60.40.10">
    <property type="entry name" value="PPM-type phosphatase domain"/>
    <property type="match status" value="1"/>
</dbReference>
<accession>A0A8S1C862</accession>
<keyword evidence="11" id="KW-0460">Magnesium</keyword>
<evidence type="ECO:0000256" key="12">
    <source>
        <dbReference type="ARBA" id="ARBA00022912"/>
    </source>
</evidence>
<evidence type="ECO:0000256" key="15">
    <source>
        <dbReference type="ARBA" id="ARBA00023288"/>
    </source>
</evidence>
<dbReference type="CDD" id="cd00143">
    <property type="entry name" value="PP2Cc"/>
    <property type="match status" value="1"/>
</dbReference>
<dbReference type="InterPro" id="IPR036580">
    <property type="entry name" value="PP2C_C_sf"/>
</dbReference>
<dbReference type="InterPro" id="IPR000222">
    <property type="entry name" value="PP2C_BS"/>
</dbReference>
<keyword evidence="10 16" id="KW-0378">Hydrolase</keyword>
<dbReference type="FunFam" id="3.60.40.10:FF:000001">
    <property type="entry name" value="protein phosphatase 1B isoform X1"/>
    <property type="match status" value="1"/>
</dbReference>
<keyword evidence="9" id="KW-0479">Metal-binding</keyword>
<evidence type="ECO:0000256" key="9">
    <source>
        <dbReference type="ARBA" id="ARBA00022723"/>
    </source>
</evidence>
<comment type="subcellular location">
    <subcellularLocation>
        <location evidence="3">Cytoplasm</location>
        <location evidence="3">Cytosol</location>
    </subcellularLocation>
    <subcellularLocation>
        <location evidence="4">Membrane</location>
        <topology evidence="4">Lipid-anchor</topology>
    </subcellularLocation>
</comment>
<dbReference type="GO" id="GO:0030145">
    <property type="term" value="F:manganese ion binding"/>
    <property type="evidence" value="ECO:0007669"/>
    <property type="project" value="InterPro"/>
</dbReference>
<keyword evidence="12 16" id="KW-0904">Protein phosphatase</keyword>
<dbReference type="GO" id="GO:0005829">
    <property type="term" value="C:cytosol"/>
    <property type="evidence" value="ECO:0007669"/>
    <property type="project" value="UniProtKB-SubCell"/>
</dbReference>
<dbReference type="SMART" id="SM00332">
    <property type="entry name" value="PP2Cc"/>
    <property type="match status" value="1"/>
</dbReference>
<comment type="caution">
    <text evidence="18">The sequence shown here is derived from an EMBL/GenBank/DDBJ whole genome shotgun (WGS) entry which is preliminary data.</text>
</comment>
<reference evidence="18 19" key="1">
    <citation type="submission" date="2020-04" db="EMBL/GenBank/DDBJ databases">
        <authorList>
            <person name="Alioto T."/>
            <person name="Alioto T."/>
            <person name="Gomez Garrido J."/>
        </authorList>
    </citation>
    <scope>NUCLEOTIDE SEQUENCE [LARGE SCALE GENOMIC DNA]</scope>
</reference>
<keyword evidence="8" id="KW-0519">Myristate</keyword>
<dbReference type="PROSITE" id="PS51746">
    <property type="entry name" value="PPM_2"/>
    <property type="match status" value="1"/>
</dbReference>
<dbReference type="OrthoDB" id="10264738at2759"/>
<dbReference type="InterPro" id="IPR012911">
    <property type="entry name" value="PP2C_C"/>
</dbReference>
<evidence type="ECO:0000256" key="14">
    <source>
        <dbReference type="ARBA" id="ARBA00023211"/>
    </source>
</evidence>
<dbReference type="GO" id="GO:0016020">
    <property type="term" value="C:membrane"/>
    <property type="evidence" value="ECO:0007669"/>
    <property type="project" value="UniProtKB-SubCell"/>
</dbReference>
<evidence type="ECO:0000256" key="10">
    <source>
        <dbReference type="ARBA" id="ARBA00022801"/>
    </source>
</evidence>
<dbReference type="PANTHER" id="PTHR47992">
    <property type="entry name" value="PROTEIN PHOSPHATASE"/>
    <property type="match status" value="1"/>
</dbReference>
<organism evidence="18 19">
    <name type="scientific">Cloeon dipterum</name>
    <dbReference type="NCBI Taxonomy" id="197152"/>
    <lineage>
        <taxon>Eukaryota</taxon>
        <taxon>Metazoa</taxon>
        <taxon>Ecdysozoa</taxon>
        <taxon>Arthropoda</taxon>
        <taxon>Hexapoda</taxon>
        <taxon>Insecta</taxon>
        <taxon>Pterygota</taxon>
        <taxon>Palaeoptera</taxon>
        <taxon>Ephemeroptera</taxon>
        <taxon>Pisciforma</taxon>
        <taxon>Baetidae</taxon>
        <taxon>Cloeon</taxon>
    </lineage>
</organism>
<dbReference type="GO" id="GO:0000287">
    <property type="term" value="F:magnesium ion binding"/>
    <property type="evidence" value="ECO:0007669"/>
    <property type="project" value="InterPro"/>
</dbReference>
<dbReference type="SUPFAM" id="SSF81601">
    <property type="entry name" value="Protein serine/threonine phosphatase 2C, C-terminal domain"/>
    <property type="match status" value="1"/>
</dbReference>
<name>A0A8S1C862_9INSE</name>
<dbReference type="SMART" id="SM00331">
    <property type="entry name" value="PP2C_SIG"/>
    <property type="match status" value="1"/>
</dbReference>
<keyword evidence="6" id="KW-0963">Cytoplasm</keyword>
<evidence type="ECO:0000256" key="8">
    <source>
        <dbReference type="ARBA" id="ARBA00022707"/>
    </source>
</evidence>
<evidence type="ECO:0000256" key="7">
    <source>
        <dbReference type="ARBA" id="ARBA00022553"/>
    </source>
</evidence>
<dbReference type="InterPro" id="IPR036457">
    <property type="entry name" value="PPM-type-like_dom_sf"/>
</dbReference>
<gene>
    <name evidence="18" type="ORF">CLODIP_2_CD12485</name>
</gene>
<evidence type="ECO:0000256" key="11">
    <source>
        <dbReference type="ARBA" id="ARBA00022842"/>
    </source>
</evidence>
<keyword evidence="14" id="KW-0464">Manganese</keyword>
<evidence type="ECO:0000313" key="18">
    <source>
        <dbReference type="EMBL" id="CAB3364950.1"/>
    </source>
</evidence>
<evidence type="ECO:0000256" key="6">
    <source>
        <dbReference type="ARBA" id="ARBA00022490"/>
    </source>
</evidence>
<proteinExistence type="inferred from homology"/>
<evidence type="ECO:0000256" key="3">
    <source>
        <dbReference type="ARBA" id="ARBA00004514"/>
    </source>
</evidence>
<evidence type="ECO:0000256" key="5">
    <source>
        <dbReference type="ARBA" id="ARBA00006702"/>
    </source>
</evidence>
<dbReference type="InterPro" id="IPR001932">
    <property type="entry name" value="PPM-type_phosphatase-like_dom"/>
</dbReference>
<dbReference type="Pfam" id="PF07830">
    <property type="entry name" value="PP2C_C"/>
    <property type="match status" value="1"/>
</dbReference>
<evidence type="ECO:0000256" key="1">
    <source>
        <dbReference type="ARBA" id="ARBA00001936"/>
    </source>
</evidence>
<dbReference type="AlphaFoldDB" id="A0A8S1C862"/>
<protein>
    <recommendedName>
        <fullName evidence="17">PPM-type phosphatase domain-containing protein</fullName>
    </recommendedName>
</protein>
<dbReference type="EMBL" id="CADEPI010000018">
    <property type="protein sequence ID" value="CAB3364950.1"/>
    <property type="molecule type" value="Genomic_DNA"/>
</dbReference>
<dbReference type="Gene3D" id="1.10.10.430">
    <property type="entry name" value="Phosphatase 2C, C-terminal domain suprefamily"/>
    <property type="match status" value="1"/>
</dbReference>
<sequence>MGAFLDKPKTEKYNERGSGNGLRYGLASMQGWRVEMEDAHCAVTALPGDLKDWSFYAVFDGHAGARVSAHCATNLLECIMQTEDFKKSLGENDGPSATDAIKQGIRRGFLNLDENMRDLPEVATGEDKSGSTAVCALITPQTIYIANCGDSRAIICRDGKPAFSTRDHKPIMPDEKERIQNAGGSVMIQRVNGSLAVSRALGDYEYKNVEGKGPCEQLVSPEPEIFVETREDSQDEFLVLACDGVWDVMTNEDLCSFVSSRMSLTDDLEVIANQVIDTCLYKGSRDNMSIVIVACPAAPKVSPKALAQEEELEAQLEKQITELVEQNDGITFQQLIRNMHDLDIPNLPPGGGLSAKRNFVEEVFKKLCPDRADSMAMGDDAGAMNFLRTMMPRAGELAAAAIASEIAMDDDEAAENQ</sequence>
<dbReference type="GO" id="GO:0004722">
    <property type="term" value="F:protein serine/threonine phosphatase activity"/>
    <property type="evidence" value="ECO:0007669"/>
    <property type="project" value="InterPro"/>
</dbReference>
<comment type="cofactor">
    <cofactor evidence="2">
        <name>Mg(2+)</name>
        <dbReference type="ChEBI" id="CHEBI:18420"/>
    </cofactor>
</comment>
<evidence type="ECO:0000313" key="19">
    <source>
        <dbReference type="Proteomes" id="UP000494165"/>
    </source>
</evidence>
<keyword evidence="13" id="KW-0472">Membrane</keyword>
<dbReference type="SUPFAM" id="SSF81606">
    <property type="entry name" value="PP2C-like"/>
    <property type="match status" value="1"/>
</dbReference>
<keyword evidence="19" id="KW-1185">Reference proteome</keyword>
<feature type="domain" description="PPM-type phosphatase" evidence="17">
    <location>
        <begin position="23"/>
        <end position="295"/>
    </location>
</feature>
<evidence type="ECO:0000256" key="2">
    <source>
        <dbReference type="ARBA" id="ARBA00001946"/>
    </source>
</evidence>
<comment type="cofactor">
    <cofactor evidence="1">
        <name>Mn(2+)</name>
        <dbReference type="ChEBI" id="CHEBI:29035"/>
    </cofactor>
</comment>
<evidence type="ECO:0000259" key="17">
    <source>
        <dbReference type="PROSITE" id="PS51746"/>
    </source>
</evidence>